<dbReference type="EMBL" id="WPHG01000002">
    <property type="protein sequence ID" value="MVA97074.1"/>
    <property type="molecule type" value="Genomic_DNA"/>
</dbReference>
<comment type="caution">
    <text evidence="6">The sequence shown here is derived from an EMBL/GenBank/DDBJ whole genome shotgun (WGS) entry which is preliminary data.</text>
</comment>
<dbReference type="Gene3D" id="3.40.190.10">
    <property type="entry name" value="Periplasmic binding protein-like II"/>
    <property type="match status" value="2"/>
</dbReference>
<evidence type="ECO:0000313" key="7">
    <source>
        <dbReference type="Proteomes" id="UP000463224"/>
    </source>
</evidence>
<dbReference type="RefSeq" id="WP_156712069.1">
    <property type="nucleotide sequence ID" value="NZ_WPHG01000002.1"/>
</dbReference>
<evidence type="ECO:0000313" key="6">
    <source>
        <dbReference type="EMBL" id="MVA97074.1"/>
    </source>
</evidence>
<evidence type="ECO:0000256" key="2">
    <source>
        <dbReference type="ARBA" id="ARBA00023015"/>
    </source>
</evidence>
<dbReference type="GO" id="GO:0005829">
    <property type="term" value="C:cytosol"/>
    <property type="evidence" value="ECO:0007669"/>
    <property type="project" value="TreeGrafter"/>
</dbReference>
<organism evidence="6 7">
    <name type="scientific">Nitratireductor arenosus</name>
    <dbReference type="NCBI Taxonomy" id="2682096"/>
    <lineage>
        <taxon>Bacteria</taxon>
        <taxon>Pseudomonadati</taxon>
        <taxon>Pseudomonadota</taxon>
        <taxon>Alphaproteobacteria</taxon>
        <taxon>Hyphomicrobiales</taxon>
        <taxon>Phyllobacteriaceae</taxon>
        <taxon>Nitratireductor</taxon>
    </lineage>
</organism>
<dbReference type="InterPro" id="IPR050950">
    <property type="entry name" value="HTH-type_LysR_regulators"/>
</dbReference>
<comment type="similarity">
    <text evidence="1">Belongs to the LysR transcriptional regulatory family.</text>
</comment>
<dbReference type="AlphaFoldDB" id="A0A844QEM8"/>
<evidence type="ECO:0000256" key="1">
    <source>
        <dbReference type="ARBA" id="ARBA00009437"/>
    </source>
</evidence>
<dbReference type="Gene3D" id="1.10.10.10">
    <property type="entry name" value="Winged helix-like DNA-binding domain superfamily/Winged helix DNA-binding domain"/>
    <property type="match status" value="1"/>
</dbReference>
<sequence length="307" mass="32749">METMQIKTRHLAVFVETAQRMSVGKAAAALGLSQPAATRTLRELEAALDRPLLAREGRGIRLTPAGEEFCRHAAASLAALRRGVDAVQDLASGGRAALRIGALPTVSARIMPKVAAGFLADTGALLTIVTGENTVLLERLARGELDVVVGRLAAPERMFGLSFEHLYSEEVRFVVRRGHPLADTHAFAPADIAAFPVIMPTPGSVIRPFVERLLITLAVPEPERRIESVSDSFGRAFLRETNAVWIISEGVVADEIAAGAFVALPVDTAETRGAVGLTLRADQDRPPLLDAFGRALRAATAARRASQ</sequence>
<dbReference type="GO" id="GO:0003677">
    <property type="term" value="F:DNA binding"/>
    <property type="evidence" value="ECO:0007669"/>
    <property type="project" value="UniProtKB-KW"/>
</dbReference>
<name>A0A844QEM8_9HYPH</name>
<dbReference type="InterPro" id="IPR005119">
    <property type="entry name" value="LysR_subst-bd"/>
</dbReference>
<evidence type="ECO:0000259" key="5">
    <source>
        <dbReference type="PROSITE" id="PS50931"/>
    </source>
</evidence>
<proteinExistence type="inferred from homology"/>
<dbReference type="PROSITE" id="PS50931">
    <property type="entry name" value="HTH_LYSR"/>
    <property type="match status" value="1"/>
</dbReference>
<reference evidence="6 7" key="1">
    <citation type="submission" date="2019-12" db="EMBL/GenBank/DDBJ databases">
        <title>Nitratireductor arenosus sp. nov., Isolated from sea sand, Jeju island, South Korea.</title>
        <authorList>
            <person name="Kim W."/>
        </authorList>
    </citation>
    <scope>NUCLEOTIDE SEQUENCE [LARGE SCALE GENOMIC DNA]</scope>
    <source>
        <strain evidence="6 7">CAU 1489</strain>
    </source>
</reference>
<evidence type="ECO:0000256" key="4">
    <source>
        <dbReference type="ARBA" id="ARBA00023163"/>
    </source>
</evidence>
<dbReference type="InterPro" id="IPR012787">
    <property type="entry name" value="TF_PcaQ"/>
</dbReference>
<dbReference type="Pfam" id="PF03466">
    <property type="entry name" value="LysR_substrate"/>
    <property type="match status" value="1"/>
</dbReference>
<gene>
    <name evidence="6" type="primary">pcaQ</name>
    <name evidence="6" type="ORF">GN330_07405</name>
</gene>
<evidence type="ECO:0000256" key="3">
    <source>
        <dbReference type="ARBA" id="ARBA00023125"/>
    </source>
</evidence>
<dbReference type="Proteomes" id="UP000463224">
    <property type="component" value="Unassembled WGS sequence"/>
</dbReference>
<keyword evidence="2" id="KW-0805">Transcription regulation</keyword>
<dbReference type="SUPFAM" id="SSF46785">
    <property type="entry name" value="Winged helix' DNA-binding domain"/>
    <property type="match status" value="1"/>
</dbReference>
<feature type="domain" description="HTH lysR-type" evidence="5">
    <location>
        <begin position="6"/>
        <end position="63"/>
    </location>
</feature>
<dbReference type="PANTHER" id="PTHR30419:SF8">
    <property type="entry name" value="NITROGEN ASSIMILATION TRANSCRIPTIONAL ACTIVATOR-RELATED"/>
    <property type="match status" value="1"/>
</dbReference>
<dbReference type="InterPro" id="IPR000847">
    <property type="entry name" value="LysR_HTH_N"/>
</dbReference>
<protein>
    <submittedName>
        <fullName evidence="6">Pca operon transcription factor PcaQ</fullName>
    </submittedName>
</protein>
<accession>A0A844QEM8</accession>
<dbReference type="SUPFAM" id="SSF53850">
    <property type="entry name" value="Periplasmic binding protein-like II"/>
    <property type="match status" value="1"/>
</dbReference>
<dbReference type="GO" id="GO:0003700">
    <property type="term" value="F:DNA-binding transcription factor activity"/>
    <property type="evidence" value="ECO:0007669"/>
    <property type="project" value="InterPro"/>
</dbReference>
<keyword evidence="7" id="KW-1185">Reference proteome</keyword>
<keyword evidence="3" id="KW-0238">DNA-binding</keyword>
<dbReference type="PANTHER" id="PTHR30419">
    <property type="entry name" value="HTH-TYPE TRANSCRIPTIONAL REGULATOR YBHD"/>
    <property type="match status" value="1"/>
</dbReference>
<dbReference type="GO" id="GO:0019619">
    <property type="term" value="P:3,4-dihydroxybenzoate catabolic process"/>
    <property type="evidence" value="ECO:0007669"/>
    <property type="project" value="InterPro"/>
</dbReference>
<dbReference type="InterPro" id="IPR036390">
    <property type="entry name" value="WH_DNA-bd_sf"/>
</dbReference>
<dbReference type="FunFam" id="1.10.10.10:FF:000001">
    <property type="entry name" value="LysR family transcriptional regulator"/>
    <property type="match status" value="1"/>
</dbReference>
<keyword evidence="4" id="KW-0804">Transcription</keyword>
<dbReference type="GO" id="GO:0045893">
    <property type="term" value="P:positive regulation of DNA-templated transcription"/>
    <property type="evidence" value="ECO:0007669"/>
    <property type="project" value="InterPro"/>
</dbReference>
<dbReference type="NCBIfam" id="TIGR02424">
    <property type="entry name" value="TF_pcaQ"/>
    <property type="match status" value="1"/>
</dbReference>
<dbReference type="InterPro" id="IPR036388">
    <property type="entry name" value="WH-like_DNA-bd_sf"/>
</dbReference>
<dbReference type="Pfam" id="PF00126">
    <property type="entry name" value="HTH_1"/>
    <property type="match status" value="1"/>
</dbReference>